<gene>
    <name evidence="7" type="ORF">SAMN05421831_11510</name>
</gene>
<evidence type="ECO:0000259" key="5">
    <source>
        <dbReference type="Pfam" id="PF00389"/>
    </source>
</evidence>
<dbReference type="InterPro" id="IPR036291">
    <property type="entry name" value="NAD(P)-bd_dom_sf"/>
</dbReference>
<protein>
    <submittedName>
        <fullName evidence="7">D-lactate dehydrogenase</fullName>
    </submittedName>
</protein>
<proteinExistence type="inferred from homology"/>
<evidence type="ECO:0000259" key="6">
    <source>
        <dbReference type="Pfam" id="PF02826"/>
    </source>
</evidence>
<keyword evidence="8" id="KW-1185">Reference proteome</keyword>
<evidence type="ECO:0000313" key="7">
    <source>
        <dbReference type="EMBL" id="SEI87949.1"/>
    </source>
</evidence>
<dbReference type="GO" id="GO:0008720">
    <property type="term" value="F:D-lactate dehydrogenase (NAD+) activity"/>
    <property type="evidence" value="ECO:0007669"/>
    <property type="project" value="TreeGrafter"/>
</dbReference>
<dbReference type="RefSeq" id="WP_093311969.1">
    <property type="nucleotide sequence ID" value="NZ_FNYH01000015.1"/>
</dbReference>
<dbReference type="SUPFAM" id="SSF52283">
    <property type="entry name" value="Formate/glycerate dehydrogenase catalytic domain-like"/>
    <property type="match status" value="1"/>
</dbReference>
<dbReference type="InterPro" id="IPR006139">
    <property type="entry name" value="D-isomer_2_OHA_DH_cat_dom"/>
</dbReference>
<organism evidence="7 8">
    <name type="scientific">Allopseudospirillum japonicum</name>
    <dbReference type="NCBI Taxonomy" id="64971"/>
    <lineage>
        <taxon>Bacteria</taxon>
        <taxon>Pseudomonadati</taxon>
        <taxon>Pseudomonadota</taxon>
        <taxon>Gammaproteobacteria</taxon>
        <taxon>Oceanospirillales</taxon>
        <taxon>Oceanospirillaceae</taxon>
        <taxon>Allopseudospirillum</taxon>
    </lineage>
</organism>
<evidence type="ECO:0000256" key="4">
    <source>
        <dbReference type="RuleBase" id="RU003719"/>
    </source>
</evidence>
<accession>A0A1H6U6H9</accession>
<dbReference type="Gene3D" id="3.40.50.720">
    <property type="entry name" value="NAD(P)-binding Rossmann-like Domain"/>
    <property type="match status" value="2"/>
</dbReference>
<dbReference type="PROSITE" id="PS00670">
    <property type="entry name" value="D_2_HYDROXYACID_DH_2"/>
    <property type="match status" value="1"/>
</dbReference>
<evidence type="ECO:0000313" key="8">
    <source>
        <dbReference type="Proteomes" id="UP000242999"/>
    </source>
</evidence>
<dbReference type="CDD" id="cd12183">
    <property type="entry name" value="LDH_like_2"/>
    <property type="match status" value="1"/>
</dbReference>
<reference evidence="8" key="1">
    <citation type="submission" date="2016-10" db="EMBL/GenBank/DDBJ databases">
        <authorList>
            <person name="Varghese N."/>
            <person name="Submissions S."/>
        </authorList>
    </citation>
    <scope>NUCLEOTIDE SEQUENCE [LARGE SCALE GENOMIC DNA]</scope>
    <source>
        <strain evidence="8">DSM 7165</strain>
    </source>
</reference>
<dbReference type="OrthoDB" id="9805416at2"/>
<dbReference type="Proteomes" id="UP000242999">
    <property type="component" value="Unassembled WGS sequence"/>
</dbReference>
<dbReference type="AlphaFoldDB" id="A0A1H6U6H9"/>
<dbReference type="Pfam" id="PF02826">
    <property type="entry name" value="2-Hacid_dh_C"/>
    <property type="match status" value="1"/>
</dbReference>
<name>A0A1H6U6H9_9GAMM</name>
<dbReference type="EMBL" id="FNYH01000015">
    <property type="protein sequence ID" value="SEI87949.1"/>
    <property type="molecule type" value="Genomic_DNA"/>
</dbReference>
<evidence type="ECO:0000256" key="3">
    <source>
        <dbReference type="ARBA" id="ARBA00023027"/>
    </source>
</evidence>
<dbReference type="SUPFAM" id="SSF51735">
    <property type="entry name" value="NAD(P)-binding Rossmann-fold domains"/>
    <property type="match status" value="1"/>
</dbReference>
<dbReference type="InterPro" id="IPR029753">
    <property type="entry name" value="D-isomer_DH_CS"/>
</dbReference>
<keyword evidence="3" id="KW-0520">NAD</keyword>
<dbReference type="PROSITE" id="PS00671">
    <property type="entry name" value="D_2_HYDROXYACID_DH_3"/>
    <property type="match status" value="1"/>
</dbReference>
<dbReference type="PANTHER" id="PTHR43026">
    <property type="entry name" value="2-HYDROXYACID DEHYDROGENASE HOMOLOG 1-RELATED"/>
    <property type="match status" value="1"/>
</dbReference>
<dbReference type="GO" id="GO:0051287">
    <property type="term" value="F:NAD binding"/>
    <property type="evidence" value="ECO:0007669"/>
    <property type="project" value="InterPro"/>
</dbReference>
<dbReference type="FunFam" id="3.40.50.720:FF:000050">
    <property type="entry name" value="D-lactate dehydrogenase"/>
    <property type="match status" value="1"/>
</dbReference>
<feature type="domain" description="D-isomer specific 2-hydroxyacid dehydrogenase NAD-binding" evidence="6">
    <location>
        <begin position="110"/>
        <end position="297"/>
    </location>
</feature>
<keyword evidence="2 4" id="KW-0560">Oxidoreductase</keyword>
<dbReference type="PANTHER" id="PTHR43026:SF1">
    <property type="entry name" value="2-HYDROXYACID DEHYDROGENASE HOMOLOG 1-RELATED"/>
    <property type="match status" value="1"/>
</dbReference>
<evidence type="ECO:0000256" key="2">
    <source>
        <dbReference type="ARBA" id="ARBA00023002"/>
    </source>
</evidence>
<comment type="similarity">
    <text evidence="1 4">Belongs to the D-isomer specific 2-hydroxyacid dehydrogenase family.</text>
</comment>
<feature type="domain" description="D-isomer specific 2-hydroxyacid dehydrogenase catalytic" evidence="5">
    <location>
        <begin position="5"/>
        <end position="327"/>
    </location>
</feature>
<dbReference type="Pfam" id="PF00389">
    <property type="entry name" value="2-Hacid_dh"/>
    <property type="match status" value="1"/>
</dbReference>
<evidence type="ECO:0000256" key="1">
    <source>
        <dbReference type="ARBA" id="ARBA00005854"/>
    </source>
</evidence>
<dbReference type="InterPro" id="IPR058205">
    <property type="entry name" value="D-LDH-like"/>
</dbReference>
<dbReference type="STRING" id="64971.SAMN05421831_11510"/>
<sequence length="335" mass="37260">MRISFFSAHPYDEASFQAANHYQYELIFFNDTPLNPATASMAAGSDAICAFVNDHLDYECLNRLKNKGVKWIALRCAGFNNVDLAAARALNMPVVSVPTYTPEAVAEHTLALILTLNRQTHRAFNRVRENNFSLNGLLGFNLHGRTVGLIGTGQIGLASARILKGFGCHLLGYDPCPHHEFLELGGQYVDLSTVYQNSDIISLHCPLTPENYHMINVDALTQMKDGVMLINTSRGALIDTTAVIAALKSRKLGYLGLDVYEQEAQLFFHDLSEEIITDDEFQRLLTFPNVLITGHQGFFTQEALKDIAQTTLENLFRLSQDLPCDNELTHLLGEP</sequence>
<dbReference type="InterPro" id="IPR006140">
    <property type="entry name" value="D-isomer_DH_NAD-bd"/>
</dbReference>